<dbReference type="InterPro" id="IPR027850">
    <property type="entry name" value="DUF4504"/>
</dbReference>
<organism evidence="1">
    <name type="scientific">Pelagomonas calceolata</name>
    <dbReference type="NCBI Taxonomy" id="35677"/>
    <lineage>
        <taxon>Eukaryota</taxon>
        <taxon>Sar</taxon>
        <taxon>Stramenopiles</taxon>
        <taxon>Ochrophyta</taxon>
        <taxon>Pelagophyceae</taxon>
        <taxon>Pelagomonadales</taxon>
        <taxon>Pelagomonadaceae</taxon>
        <taxon>Pelagomonas</taxon>
    </lineage>
</organism>
<sequence length="257" mass="28329">MASQTNYDHVRAAYDAEQLHHGDGKASLDIEKAIKASQLGRDHRDQLRNDLASLRVGLRDTLLWDYPQENGAAACERVAHELGATCVIVAGAPFLFTEPSTIARNRRPRFAVLDDPRGPRWARPEEDYHAKLHHAATIVQTAATTNATDAPVENALTGLAPPALWGWLLDYPCVYCFSEEQGDRAQNNLDNSVLFELCAASLEVRGPKCGVPLRLCDDAFNQVLADHINDLAGRRPQLFGEVAWFRSEPPPNSVVAL</sequence>
<keyword evidence="3" id="KW-1185">Reference proteome</keyword>
<dbReference type="EMBL" id="HBIW01007225">
    <property type="protein sequence ID" value="CAE0690639.1"/>
    <property type="molecule type" value="Transcribed_RNA"/>
</dbReference>
<name>A0A7S3ZQW3_9STRA</name>
<protein>
    <submittedName>
        <fullName evidence="1">Uncharacterized protein</fullName>
    </submittedName>
</protein>
<dbReference type="AlphaFoldDB" id="A0A7S3ZQW3"/>
<accession>A0A7S3ZQW3</accession>
<evidence type="ECO:0000313" key="1">
    <source>
        <dbReference type="EMBL" id="CAE0690639.1"/>
    </source>
</evidence>
<dbReference type="Pfam" id="PF14953">
    <property type="entry name" value="DUF4504"/>
    <property type="match status" value="1"/>
</dbReference>
<reference evidence="1" key="1">
    <citation type="submission" date="2021-01" db="EMBL/GenBank/DDBJ databases">
        <authorList>
            <person name="Corre E."/>
            <person name="Pelletier E."/>
            <person name="Niang G."/>
            <person name="Scheremetjew M."/>
            <person name="Finn R."/>
            <person name="Kale V."/>
            <person name="Holt S."/>
            <person name="Cochrane G."/>
            <person name="Meng A."/>
            <person name="Brown T."/>
            <person name="Cohen L."/>
        </authorList>
    </citation>
    <scope>NUCLEOTIDE SEQUENCE</scope>
    <source>
        <strain evidence="1">CCMP1756</strain>
    </source>
</reference>
<evidence type="ECO:0000313" key="3">
    <source>
        <dbReference type="Proteomes" id="UP000789595"/>
    </source>
</evidence>
<dbReference type="EMBL" id="CAKKNE010000005">
    <property type="protein sequence ID" value="CAH0377659.1"/>
    <property type="molecule type" value="Genomic_DNA"/>
</dbReference>
<dbReference type="Proteomes" id="UP000789595">
    <property type="component" value="Unassembled WGS sequence"/>
</dbReference>
<gene>
    <name evidence="1" type="ORF">PCAL00307_LOCUS6075</name>
    <name evidence="2" type="ORF">PECAL_5P21930</name>
</gene>
<reference evidence="2" key="2">
    <citation type="submission" date="2021-11" db="EMBL/GenBank/DDBJ databases">
        <authorList>
            <consortium name="Genoscope - CEA"/>
            <person name="William W."/>
        </authorList>
    </citation>
    <scope>NUCLEOTIDE SEQUENCE</scope>
</reference>
<proteinExistence type="predicted"/>
<evidence type="ECO:0000313" key="2">
    <source>
        <dbReference type="EMBL" id="CAH0377659.1"/>
    </source>
</evidence>